<gene>
    <name evidence="1" type="ORF">DI603_07070</name>
</gene>
<organism evidence="1 2">
    <name type="scientific">Roseateles depolymerans</name>
    <dbReference type="NCBI Taxonomy" id="76731"/>
    <lineage>
        <taxon>Bacteria</taxon>
        <taxon>Pseudomonadati</taxon>
        <taxon>Pseudomonadota</taxon>
        <taxon>Betaproteobacteria</taxon>
        <taxon>Burkholderiales</taxon>
        <taxon>Sphaerotilaceae</taxon>
        <taxon>Roseateles</taxon>
    </lineage>
</organism>
<dbReference type="Proteomes" id="UP000249633">
    <property type="component" value="Unassembled WGS sequence"/>
</dbReference>
<dbReference type="AlphaFoldDB" id="A0A2W5FS58"/>
<evidence type="ECO:0000313" key="1">
    <source>
        <dbReference type="EMBL" id="PZP33842.1"/>
    </source>
</evidence>
<dbReference type="EMBL" id="QFOD01000005">
    <property type="protein sequence ID" value="PZP33842.1"/>
    <property type="molecule type" value="Genomic_DNA"/>
</dbReference>
<evidence type="ECO:0000313" key="2">
    <source>
        <dbReference type="Proteomes" id="UP000249633"/>
    </source>
</evidence>
<sequence length="68" mass="7303">MAQREHVGAGVVQRVVERATHMAAGQAFAQQGAQRGQGQARFAPGGQHQLGVETQRGHQAGVVDQFRR</sequence>
<comment type="caution">
    <text evidence="1">The sequence shown here is derived from an EMBL/GenBank/DDBJ whole genome shotgun (WGS) entry which is preliminary data.</text>
</comment>
<name>A0A2W5FS58_9BURK</name>
<reference evidence="1 2" key="1">
    <citation type="submission" date="2017-08" db="EMBL/GenBank/DDBJ databases">
        <title>Infants hospitalized years apart are colonized by the same room-sourced microbial strains.</title>
        <authorList>
            <person name="Brooks B."/>
            <person name="Olm M.R."/>
            <person name="Firek B.A."/>
            <person name="Baker R."/>
            <person name="Thomas B.C."/>
            <person name="Morowitz M.J."/>
            <person name="Banfield J.F."/>
        </authorList>
    </citation>
    <scope>NUCLEOTIDE SEQUENCE [LARGE SCALE GENOMIC DNA]</scope>
    <source>
        <strain evidence="1">S2_012_000_R2_81</strain>
    </source>
</reference>
<accession>A0A2W5FS58</accession>
<proteinExistence type="predicted"/>
<protein>
    <submittedName>
        <fullName evidence="1">Uncharacterized protein</fullName>
    </submittedName>
</protein>